<evidence type="ECO:0000313" key="7">
    <source>
        <dbReference type="Proteomes" id="UP001301769"/>
    </source>
</evidence>
<gene>
    <name evidence="6" type="ORF">QBC37DRAFT_294743</name>
</gene>
<dbReference type="EMBL" id="MU858207">
    <property type="protein sequence ID" value="KAK4209375.1"/>
    <property type="molecule type" value="Genomic_DNA"/>
</dbReference>
<keyword evidence="2" id="KW-0378">Hydrolase</keyword>
<keyword evidence="3" id="KW-0732">Signal</keyword>
<dbReference type="InterPro" id="IPR051601">
    <property type="entry name" value="Serine_prot/Carboxylest_S33"/>
</dbReference>
<accession>A0AAN6Y178</accession>
<feature type="domain" description="Peptidase S33 tripeptidyl aminopeptidase-like C-terminal" evidence="5">
    <location>
        <begin position="431"/>
        <end position="532"/>
    </location>
</feature>
<sequence length="580" mass="63954">MSSIRLVICHLLLASAAVAHPTATYRSSSPECKIEWEQCPSGNPGHQAWDCGNVTVPLDYTDESSNETHTVQLWRSKAVKSPSMGSILVNFGGPGGSGFPGFQGSPVIHWMTGGYYDLILFAPRGTSEAGNLRFSCFDTQEERDSYPHDGRPFINSFESLERDLIWSWAQRQAYANQCWNSNKDKRVGELIGTTFVARDMMNIVDALGEDGMLRYWGFSYGSILGATVAAMFPDRIHRVILDGVSNVFNYYNRLTIYPKQGSKFDAVYRYILSECLAAGPDNCALARDAEKDLPIGEQAWALAIQIELLKDRLNSLPIVVNASVVDGGYVSNLQNMLLSPEDDKDPRDVTLHLHHLLNNKSLTEVVEFLHPSKDLEPDDPPQYDDNEDEAQLGIRCSDKTGRNGRAETAQDAISEAKIIGGSGEFSTWIAAASTASCAKWPWKSKESFNTSTLQVEGGLRTRNRILLIGNTIDVKTPIENARNLSTYLAGSVVLEHKDVGHCTLMTRLSKCTADVVTRYLLDGVLPEKGTACEPNKPLFHAPSPGLVNHSFLSLWPSSARKKQRSSRTLGAGHHALPLFD</sequence>
<proteinExistence type="inferred from homology"/>
<dbReference type="Proteomes" id="UP001301769">
    <property type="component" value="Unassembled WGS sequence"/>
</dbReference>
<dbReference type="Pfam" id="PF08386">
    <property type="entry name" value="Abhydrolase_4"/>
    <property type="match status" value="1"/>
</dbReference>
<feature type="signal peptide" evidence="3">
    <location>
        <begin position="1"/>
        <end position="19"/>
    </location>
</feature>
<dbReference type="PANTHER" id="PTHR43248">
    <property type="entry name" value="2-SUCCINYL-6-HYDROXY-2,4-CYCLOHEXADIENE-1-CARBOXYLATE SYNTHASE"/>
    <property type="match status" value="1"/>
</dbReference>
<evidence type="ECO:0000313" key="6">
    <source>
        <dbReference type="EMBL" id="KAK4209375.1"/>
    </source>
</evidence>
<dbReference type="GO" id="GO:0016787">
    <property type="term" value="F:hydrolase activity"/>
    <property type="evidence" value="ECO:0007669"/>
    <property type="project" value="UniProtKB-KW"/>
</dbReference>
<comment type="caution">
    <text evidence="6">The sequence shown here is derived from an EMBL/GenBank/DDBJ whole genome shotgun (WGS) entry which is preliminary data.</text>
</comment>
<dbReference type="InterPro" id="IPR000073">
    <property type="entry name" value="AB_hydrolase_1"/>
</dbReference>
<dbReference type="InterPro" id="IPR013595">
    <property type="entry name" value="Pept_S33_TAP-like_C"/>
</dbReference>
<protein>
    <submittedName>
        <fullName evidence="6">TAP-like protein-domain-containing protein</fullName>
    </submittedName>
</protein>
<keyword evidence="7" id="KW-1185">Reference proteome</keyword>
<evidence type="ECO:0000256" key="2">
    <source>
        <dbReference type="ARBA" id="ARBA00022801"/>
    </source>
</evidence>
<evidence type="ECO:0000256" key="1">
    <source>
        <dbReference type="ARBA" id="ARBA00010088"/>
    </source>
</evidence>
<organism evidence="6 7">
    <name type="scientific">Rhypophila decipiens</name>
    <dbReference type="NCBI Taxonomy" id="261697"/>
    <lineage>
        <taxon>Eukaryota</taxon>
        <taxon>Fungi</taxon>
        <taxon>Dikarya</taxon>
        <taxon>Ascomycota</taxon>
        <taxon>Pezizomycotina</taxon>
        <taxon>Sordariomycetes</taxon>
        <taxon>Sordariomycetidae</taxon>
        <taxon>Sordariales</taxon>
        <taxon>Naviculisporaceae</taxon>
        <taxon>Rhypophila</taxon>
    </lineage>
</organism>
<dbReference type="InterPro" id="IPR029058">
    <property type="entry name" value="AB_hydrolase_fold"/>
</dbReference>
<feature type="domain" description="AB hydrolase-1" evidence="4">
    <location>
        <begin position="146"/>
        <end position="257"/>
    </location>
</feature>
<evidence type="ECO:0000259" key="4">
    <source>
        <dbReference type="Pfam" id="PF00561"/>
    </source>
</evidence>
<evidence type="ECO:0000259" key="5">
    <source>
        <dbReference type="Pfam" id="PF08386"/>
    </source>
</evidence>
<reference evidence="6" key="2">
    <citation type="submission" date="2023-05" db="EMBL/GenBank/DDBJ databases">
        <authorList>
            <consortium name="Lawrence Berkeley National Laboratory"/>
            <person name="Steindorff A."/>
            <person name="Hensen N."/>
            <person name="Bonometti L."/>
            <person name="Westerberg I."/>
            <person name="Brannstrom I.O."/>
            <person name="Guillou S."/>
            <person name="Cros-Aarteil S."/>
            <person name="Calhoun S."/>
            <person name="Haridas S."/>
            <person name="Kuo A."/>
            <person name="Mondo S."/>
            <person name="Pangilinan J."/>
            <person name="Riley R."/>
            <person name="Labutti K."/>
            <person name="Andreopoulos B."/>
            <person name="Lipzen A."/>
            <person name="Chen C."/>
            <person name="Yanf M."/>
            <person name="Daum C."/>
            <person name="Ng V."/>
            <person name="Clum A."/>
            <person name="Ohm R."/>
            <person name="Martin F."/>
            <person name="Silar P."/>
            <person name="Natvig D."/>
            <person name="Lalanne C."/>
            <person name="Gautier V."/>
            <person name="Ament-Velasquez S.L."/>
            <person name="Kruys A."/>
            <person name="Hutchinson M.I."/>
            <person name="Powell A.J."/>
            <person name="Barry K."/>
            <person name="Miller A.N."/>
            <person name="Grigoriev I.V."/>
            <person name="Debuchy R."/>
            <person name="Gladieux P."/>
            <person name="Thoren M.H."/>
            <person name="Johannesson H."/>
        </authorList>
    </citation>
    <scope>NUCLEOTIDE SEQUENCE</scope>
    <source>
        <strain evidence="6">PSN293</strain>
    </source>
</reference>
<evidence type="ECO:0000256" key="3">
    <source>
        <dbReference type="SAM" id="SignalP"/>
    </source>
</evidence>
<dbReference type="Pfam" id="PF00561">
    <property type="entry name" value="Abhydrolase_1"/>
    <property type="match status" value="1"/>
</dbReference>
<name>A0AAN6Y178_9PEZI</name>
<reference evidence="6" key="1">
    <citation type="journal article" date="2023" name="Mol. Phylogenet. Evol.">
        <title>Genome-scale phylogeny and comparative genomics of the fungal order Sordariales.</title>
        <authorList>
            <person name="Hensen N."/>
            <person name="Bonometti L."/>
            <person name="Westerberg I."/>
            <person name="Brannstrom I.O."/>
            <person name="Guillou S."/>
            <person name="Cros-Aarteil S."/>
            <person name="Calhoun S."/>
            <person name="Haridas S."/>
            <person name="Kuo A."/>
            <person name="Mondo S."/>
            <person name="Pangilinan J."/>
            <person name="Riley R."/>
            <person name="LaButti K."/>
            <person name="Andreopoulos B."/>
            <person name="Lipzen A."/>
            <person name="Chen C."/>
            <person name="Yan M."/>
            <person name="Daum C."/>
            <person name="Ng V."/>
            <person name="Clum A."/>
            <person name="Steindorff A."/>
            <person name="Ohm R.A."/>
            <person name="Martin F."/>
            <person name="Silar P."/>
            <person name="Natvig D.O."/>
            <person name="Lalanne C."/>
            <person name="Gautier V."/>
            <person name="Ament-Velasquez S.L."/>
            <person name="Kruys A."/>
            <person name="Hutchinson M.I."/>
            <person name="Powell A.J."/>
            <person name="Barry K."/>
            <person name="Miller A.N."/>
            <person name="Grigoriev I.V."/>
            <person name="Debuchy R."/>
            <person name="Gladieux P."/>
            <person name="Hiltunen Thoren M."/>
            <person name="Johannesson H."/>
        </authorList>
    </citation>
    <scope>NUCLEOTIDE SEQUENCE</scope>
    <source>
        <strain evidence="6">PSN293</strain>
    </source>
</reference>
<dbReference type="PANTHER" id="PTHR43248:SF25">
    <property type="entry name" value="AB HYDROLASE-1 DOMAIN-CONTAINING PROTEIN-RELATED"/>
    <property type="match status" value="1"/>
</dbReference>
<feature type="chain" id="PRO_5042920158" evidence="3">
    <location>
        <begin position="20"/>
        <end position="580"/>
    </location>
</feature>
<dbReference type="SUPFAM" id="SSF53474">
    <property type="entry name" value="alpha/beta-Hydrolases"/>
    <property type="match status" value="2"/>
</dbReference>
<dbReference type="AlphaFoldDB" id="A0AAN6Y178"/>
<comment type="similarity">
    <text evidence="1">Belongs to the peptidase S33 family.</text>
</comment>
<dbReference type="Gene3D" id="3.40.50.1820">
    <property type="entry name" value="alpha/beta hydrolase"/>
    <property type="match status" value="1"/>
</dbReference>